<name>A0ABQ9CXZ8_9PASS</name>
<evidence type="ECO:0000313" key="3">
    <source>
        <dbReference type="Proteomes" id="UP001145742"/>
    </source>
</evidence>
<accession>A0ABQ9CXZ8</accession>
<dbReference type="Proteomes" id="UP001145742">
    <property type="component" value="Unassembled WGS sequence"/>
</dbReference>
<dbReference type="Pfam" id="PF00078">
    <property type="entry name" value="RVT_1"/>
    <property type="match status" value="1"/>
</dbReference>
<keyword evidence="3" id="KW-1185">Reference proteome</keyword>
<dbReference type="PANTHER" id="PTHR33332">
    <property type="entry name" value="REVERSE TRANSCRIPTASE DOMAIN-CONTAINING PROTEIN"/>
    <property type="match status" value="1"/>
</dbReference>
<reference evidence="2" key="1">
    <citation type="submission" date="2019-10" db="EMBL/GenBank/DDBJ databases">
        <authorList>
            <person name="Soares A.E.R."/>
            <person name="Aleixo A."/>
            <person name="Schneider P."/>
            <person name="Miyaki C.Y."/>
            <person name="Schneider M.P."/>
            <person name="Mello C."/>
            <person name="Vasconcelos A.T.R."/>
        </authorList>
    </citation>
    <scope>NUCLEOTIDE SEQUENCE</scope>
    <source>
        <tissue evidence="2">Muscle</tissue>
    </source>
</reference>
<comment type="caution">
    <text evidence="2">The sequence shown here is derived from an EMBL/GenBank/DDBJ whole genome shotgun (WGS) entry which is preliminary data.</text>
</comment>
<dbReference type="EMBL" id="WHWB01034383">
    <property type="protein sequence ID" value="KAJ7410818.1"/>
    <property type="molecule type" value="Genomic_DNA"/>
</dbReference>
<proteinExistence type="predicted"/>
<gene>
    <name evidence="2" type="ORF">WISP_106082</name>
</gene>
<dbReference type="InterPro" id="IPR000477">
    <property type="entry name" value="RT_dom"/>
</dbReference>
<evidence type="ECO:0000313" key="2">
    <source>
        <dbReference type="EMBL" id="KAJ7410818.1"/>
    </source>
</evidence>
<feature type="domain" description="Reverse transcriptase" evidence="1">
    <location>
        <begin position="1"/>
        <end position="120"/>
    </location>
</feature>
<dbReference type="PROSITE" id="PS50878">
    <property type="entry name" value="RT_POL"/>
    <property type="match status" value="1"/>
</dbReference>
<evidence type="ECO:0000259" key="1">
    <source>
        <dbReference type="PROSITE" id="PS50878"/>
    </source>
</evidence>
<protein>
    <submittedName>
        <fullName evidence="2">Rna-directed dna polymerase from mobile element jockey-like</fullName>
    </submittedName>
</protein>
<sequence>MSSLIDLIDKVTCLVDKGKVVDLVYLNVSKAFGTVSYSILLKKLAAYGLDGCTIHCVNDWLDGWAQRVVVNEVTSSWQGVTSGVPQGSVYGTALFNIFIYAPNEEIKCLVRKFADTKWQC</sequence>
<organism evidence="2 3">
    <name type="scientific">Willisornis vidua</name>
    <name type="common">Xingu scale-backed antbird</name>
    <dbReference type="NCBI Taxonomy" id="1566151"/>
    <lineage>
        <taxon>Eukaryota</taxon>
        <taxon>Metazoa</taxon>
        <taxon>Chordata</taxon>
        <taxon>Craniata</taxon>
        <taxon>Vertebrata</taxon>
        <taxon>Euteleostomi</taxon>
        <taxon>Archelosauria</taxon>
        <taxon>Archosauria</taxon>
        <taxon>Dinosauria</taxon>
        <taxon>Saurischia</taxon>
        <taxon>Theropoda</taxon>
        <taxon>Coelurosauria</taxon>
        <taxon>Aves</taxon>
        <taxon>Neognathae</taxon>
        <taxon>Neoaves</taxon>
        <taxon>Telluraves</taxon>
        <taxon>Australaves</taxon>
        <taxon>Passeriformes</taxon>
        <taxon>Thamnophilidae</taxon>
        <taxon>Willisornis</taxon>
    </lineage>
</organism>